<feature type="region of interest" description="Disordered" evidence="1">
    <location>
        <begin position="1"/>
        <end position="200"/>
    </location>
</feature>
<dbReference type="Proteomes" id="UP000266234">
    <property type="component" value="Unassembled WGS sequence"/>
</dbReference>
<sequence length="200" mass="21760">MAAKNPDSVHGQGPFHARIIPSEPAVHKWHKPGNEQGNDAKPEFHAQTFPPGTAPQENSFTPRTVGYNIPENAYEEDRDDSLENPALSMPGATSKDIHNSIDSLHGKPLQGQENREARGVHPRKRKKERSGLEGVGASTNRSVFDKVRDTVADKPEAEKGQRGYTGQREGGLAADRAEALPPVTAESRAVREGPHGRTVK</sequence>
<keyword evidence="3" id="KW-1185">Reference proteome</keyword>
<evidence type="ECO:0000256" key="1">
    <source>
        <dbReference type="SAM" id="MobiDB-lite"/>
    </source>
</evidence>
<evidence type="ECO:0000313" key="3">
    <source>
        <dbReference type="Proteomes" id="UP000266234"/>
    </source>
</evidence>
<dbReference type="EMBL" id="PXOG01000047">
    <property type="protein sequence ID" value="RGP79409.1"/>
    <property type="molecule type" value="Genomic_DNA"/>
</dbReference>
<reference evidence="2 3" key="1">
    <citation type="journal article" date="2018" name="PLoS Pathog.">
        <title>Evolution of structural diversity of trichothecenes, a family of toxins produced by plant pathogenic and entomopathogenic fungi.</title>
        <authorList>
            <person name="Proctor R.H."/>
            <person name="McCormick S.P."/>
            <person name="Kim H.S."/>
            <person name="Cardoza R.E."/>
            <person name="Stanley A.M."/>
            <person name="Lindo L."/>
            <person name="Kelly A."/>
            <person name="Brown D.W."/>
            <person name="Lee T."/>
            <person name="Vaughan M.M."/>
            <person name="Alexander N.J."/>
            <person name="Busman M."/>
            <person name="Gutierrez S."/>
        </authorList>
    </citation>
    <scope>NUCLEOTIDE SEQUENCE [LARGE SCALE GENOMIC DNA]</scope>
    <source>
        <strain evidence="2 3">NRRL 20695</strain>
    </source>
</reference>
<gene>
    <name evidence="2" type="ORF">FLONG3_2464</name>
</gene>
<feature type="compositionally biased region" description="Basic and acidic residues" evidence="1">
    <location>
        <begin position="188"/>
        <end position="200"/>
    </location>
</feature>
<name>A0A395T4T2_9HYPO</name>
<dbReference type="OrthoDB" id="3260716at2759"/>
<organism evidence="2 3">
    <name type="scientific">Fusarium longipes</name>
    <dbReference type="NCBI Taxonomy" id="694270"/>
    <lineage>
        <taxon>Eukaryota</taxon>
        <taxon>Fungi</taxon>
        <taxon>Dikarya</taxon>
        <taxon>Ascomycota</taxon>
        <taxon>Pezizomycotina</taxon>
        <taxon>Sordariomycetes</taxon>
        <taxon>Hypocreomycetidae</taxon>
        <taxon>Hypocreales</taxon>
        <taxon>Nectriaceae</taxon>
        <taxon>Fusarium</taxon>
    </lineage>
</organism>
<comment type="caution">
    <text evidence="2">The sequence shown here is derived from an EMBL/GenBank/DDBJ whole genome shotgun (WGS) entry which is preliminary data.</text>
</comment>
<evidence type="ECO:0000313" key="2">
    <source>
        <dbReference type="EMBL" id="RGP79409.1"/>
    </source>
</evidence>
<feature type="compositionally biased region" description="Acidic residues" evidence="1">
    <location>
        <begin position="73"/>
        <end position="82"/>
    </location>
</feature>
<proteinExistence type="predicted"/>
<accession>A0A395T4T2</accession>
<feature type="compositionally biased region" description="Basic and acidic residues" evidence="1">
    <location>
        <begin position="143"/>
        <end position="161"/>
    </location>
</feature>
<dbReference type="AlphaFoldDB" id="A0A395T4T2"/>
<protein>
    <submittedName>
        <fullName evidence="2">Uncharacterized protein</fullName>
    </submittedName>
</protein>